<feature type="domain" description="Membrane transport protein MMPL" evidence="7">
    <location>
        <begin position="139"/>
        <end position="386"/>
    </location>
</feature>
<keyword evidence="5 6" id="KW-0472">Membrane</keyword>
<dbReference type="InterPro" id="IPR050545">
    <property type="entry name" value="Mycobact_MmpL"/>
</dbReference>
<feature type="transmembrane region" description="Helical" evidence="6">
    <location>
        <begin position="20"/>
        <end position="38"/>
    </location>
</feature>
<feature type="transmembrane region" description="Helical" evidence="6">
    <location>
        <begin position="387"/>
        <end position="405"/>
    </location>
</feature>
<dbReference type="PANTHER" id="PTHR33406:SF12">
    <property type="entry name" value="BLR2997 PROTEIN"/>
    <property type="match status" value="1"/>
</dbReference>
<feature type="transmembrane region" description="Helical" evidence="6">
    <location>
        <begin position="298"/>
        <end position="323"/>
    </location>
</feature>
<keyword evidence="2" id="KW-1003">Cell membrane</keyword>
<feature type="transmembrane region" description="Helical" evidence="6">
    <location>
        <begin position="212"/>
        <end position="241"/>
    </location>
</feature>
<feature type="transmembrane region" description="Helical" evidence="6">
    <location>
        <begin position="329"/>
        <end position="354"/>
    </location>
</feature>
<reference evidence="8 9" key="1">
    <citation type="submission" date="2018-02" db="EMBL/GenBank/DDBJ databases">
        <title>Comparative genomes isolates from brazilian mangrove.</title>
        <authorList>
            <person name="Araujo J.E."/>
            <person name="Taketani R.G."/>
            <person name="Silva M.C.P."/>
            <person name="Loureco M.V."/>
            <person name="Andreote F.D."/>
        </authorList>
    </citation>
    <scope>NUCLEOTIDE SEQUENCE [LARGE SCALE GENOMIC DNA]</scope>
    <source>
        <strain evidence="8 9">Hex-1 MGV</strain>
    </source>
</reference>
<dbReference type="EMBL" id="PUHY01000012">
    <property type="protein sequence ID" value="PQO31934.1"/>
    <property type="molecule type" value="Genomic_DNA"/>
</dbReference>
<proteinExistence type="predicted"/>
<feature type="transmembrane region" description="Helical" evidence="6">
    <location>
        <begin position="698"/>
        <end position="719"/>
    </location>
</feature>
<dbReference type="AlphaFoldDB" id="A0A2S8FJ39"/>
<protein>
    <recommendedName>
        <fullName evidence="7">Membrane transport protein MMPL domain-containing protein</fullName>
    </recommendedName>
</protein>
<evidence type="ECO:0000256" key="5">
    <source>
        <dbReference type="ARBA" id="ARBA00023136"/>
    </source>
</evidence>
<accession>A0A2S8FJ39</accession>
<comment type="subcellular location">
    <subcellularLocation>
        <location evidence="1">Cell membrane</location>
        <topology evidence="1">Multi-pass membrane protein</topology>
    </subcellularLocation>
</comment>
<dbReference type="PANTHER" id="PTHR33406">
    <property type="entry name" value="MEMBRANE PROTEIN MJ1562-RELATED"/>
    <property type="match status" value="1"/>
</dbReference>
<feature type="transmembrane region" description="Helical" evidence="6">
    <location>
        <begin position="725"/>
        <end position="750"/>
    </location>
</feature>
<feature type="transmembrane region" description="Helical" evidence="6">
    <location>
        <begin position="602"/>
        <end position="620"/>
    </location>
</feature>
<evidence type="ECO:0000256" key="4">
    <source>
        <dbReference type="ARBA" id="ARBA00022989"/>
    </source>
</evidence>
<dbReference type="Gene3D" id="1.20.1640.10">
    <property type="entry name" value="Multidrug efflux transporter AcrB transmembrane domain"/>
    <property type="match status" value="2"/>
</dbReference>
<gene>
    <name evidence="8" type="ORF">C5Y83_16910</name>
</gene>
<dbReference type="GO" id="GO:0005886">
    <property type="term" value="C:plasma membrane"/>
    <property type="evidence" value="ECO:0007669"/>
    <property type="project" value="UniProtKB-SubCell"/>
</dbReference>
<organism evidence="8 9">
    <name type="scientific">Blastopirellula marina</name>
    <dbReference type="NCBI Taxonomy" id="124"/>
    <lineage>
        <taxon>Bacteria</taxon>
        <taxon>Pseudomonadati</taxon>
        <taxon>Planctomycetota</taxon>
        <taxon>Planctomycetia</taxon>
        <taxon>Pirellulales</taxon>
        <taxon>Pirellulaceae</taxon>
        <taxon>Blastopirellula</taxon>
    </lineage>
</organism>
<dbReference type="Pfam" id="PF03176">
    <property type="entry name" value="MMPL"/>
    <property type="match status" value="2"/>
</dbReference>
<name>A0A2S8FJ39_9BACT</name>
<dbReference type="SUPFAM" id="SSF82866">
    <property type="entry name" value="Multidrug efflux transporter AcrB transmembrane domain"/>
    <property type="match status" value="2"/>
</dbReference>
<feature type="transmembrane region" description="Helical" evidence="6">
    <location>
        <begin position="655"/>
        <end position="677"/>
    </location>
</feature>
<evidence type="ECO:0000256" key="1">
    <source>
        <dbReference type="ARBA" id="ARBA00004651"/>
    </source>
</evidence>
<comment type="caution">
    <text evidence="8">The sequence shown here is derived from an EMBL/GenBank/DDBJ whole genome shotgun (WGS) entry which is preliminary data.</text>
</comment>
<evidence type="ECO:0000259" key="7">
    <source>
        <dbReference type="Pfam" id="PF03176"/>
    </source>
</evidence>
<feature type="transmembrane region" description="Helical" evidence="6">
    <location>
        <begin position="253"/>
        <end position="277"/>
    </location>
</feature>
<keyword evidence="3 6" id="KW-0812">Transmembrane</keyword>
<keyword evidence="4 6" id="KW-1133">Transmembrane helix</keyword>
<evidence type="ECO:0000256" key="3">
    <source>
        <dbReference type="ARBA" id="ARBA00022692"/>
    </source>
</evidence>
<sequence length="760" mass="83070">MAALWQGSAVKILFETWIASRWLLLAIGIALATGAIYLGQNLQFDRSIENMFAADDPLIESFERFNRIFGGNEVVLGVYEDDQLFALDGGGMTRVEKVRTEIEALDGVREVLSLDREVIREFVLNPDSAAGPQIKELFSGYTHNEDGTIVALPIQLTPKGETKVSRVELIEQLRAIFEKLPNGMITGEPVMVVDGFRYVEEDGQRLGWATSLLLACVILLVFRSIRWVIIAIVVVQVTLYWTHATLALSGLQLSMVSSMLTAIVTVIGVATVVHYILRFRQYRDEGQDPKVALASAAQYLLAPVFWACATDAVGFSALLITSVGPVHDFGIMMAVGAMLVLPAVLVFLPGLVLIGSPWGVDPAKPWGDEKLEQGLSKTVDSIVKRPLLIGTMILIAFGVSLWGAARLKVESDFTKNFRESTPIVQAYSYVEDRLGGAGVWDVAIPAPASVDWSYVREVIQLENRLREEVPELSKVLSLADVIDATLPPAIKNQRLAFIKNTTIRVGISSLNKQMPETMKSLYAQDPANPDEYWFRIMLLSKERQEAQVKQETIEHVREIVAEYAAEKANEAEPDQAPAEPPIVSGFFVLLTHLIDSLVRDQWRSFGLAIVGIGLTMTLAFRSVKLALLALIPNILPILMVTGAFGLFGYKINMGAAMIAAVSMGLGVDASIHYIYGFQRSIRAGNSPGEALVEVQQSVGKAVIFATFALIAGFSVLCVSDFVPTIYFGVLVGLTMLGALAGNLIILPLLIKLFVLGRTNS</sequence>
<dbReference type="Proteomes" id="UP000238322">
    <property type="component" value="Unassembled WGS sequence"/>
</dbReference>
<evidence type="ECO:0000313" key="8">
    <source>
        <dbReference type="EMBL" id="PQO31934.1"/>
    </source>
</evidence>
<feature type="domain" description="Membrane transport protein MMPL" evidence="7">
    <location>
        <begin position="529"/>
        <end position="752"/>
    </location>
</feature>
<evidence type="ECO:0000256" key="2">
    <source>
        <dbReference type="ARBA" id="ARBA00022475"/>
    </source>
</evidence>
<dbReference type="InterPro" id="IPR004869">
    <property type="entry name" value="MMPL_dom"/>
</dbReference>
<evidence type="ECO:0000313" key="9">
    <source>
        <dbReference type="Proteomes" id="UP000238322"/>
    </source>
</evidence>
<evidence type="ECO:0000256" key="6">
    <source>
        <dbReference type="SAM" id="Phobius"/>
    </source>
</evidence>
<feature type="transmembrane region" description="Helical" evidence="6">
    <location>
        <begin position="627"/>
        <end position="649"/>
    </location>
</feature>